<name>X1LB48_9ZZZZ</name>
<feature type="non-terminal residue" evidence="6">
    <location>
        <position position="193"/>
    </location>
</feature>
<dbReference type="GO" id="GO:0006364">
    <property type="term" value="P:rRNA processing"/>
    <property type="evidence" value="ECO:0007669"/>
    <property type="project" value="UniProtKB-KW"/>
</dbReference>
<organism evidence="6">
    <name type="scientific">marine sediment metagenome</name>
    <dbReference type="NCBI Taxonomy" id="412755"/>
    <lineage>
        <taxon>unclassified sequences</taxon>
        <taxon>metagenomes</taxon>
        <taxon>ecological metagenomes</taxon>
    </lineage>
</organism>
<dbReference type="PANTHER" id="PTHR10920:SF13">
    <property type="entry name" value="PRE-RRNA 2'-O-RIBOSE RNA METHYLTRANSFERASE FTSJ3"/>
    <property type="match status" value="1"/>
</dbReference>
<dbReference type="Pfam" id="PF01728">
    <property type="entry name" value="FtsJ"/>
    <property type="match status" value="1"/>
</dbReference>
<dbReference type="Gene3D" id="3.40.50.150">
    <property type="entry name" value="Vaccinia Virus protein VP39"/>
    <property type="match status" value="1"/>
</dbReference>
<keyword evidence="3" id="KW-0808">Transferase</keyword>
<dbReference type="PANTHER" id="PTHR10920">
    <property type="entry name" value="RIBOSOMAL RNA METHYLTRANSFERASE"/>
    <property type="match status" value="1"/>
</dbReference>
<keyword evidence="1" id="KW-0698">rRNA processing</keyword>
<evidence type="ECO:0000256" key="2">
    <source>
        <dbReference type="ARBA" id="ARBA00022603"/>
    </source>
</evidence>
<sequence length="193" mass="22909">MPDNPYMHRRDPHYKQAKQRGYRARSAYKLLDIQKRFNIFKRAFYILDLGSAPGSWLQISGKIAQENLEKYNDQYYHRDHFKIMGVDIKKISPLENIKTIKMDINDPGFQNEINNFFQEEKLDLILSDAAINKSGNKFSDQIRQNRLCYRILEIASKNLKYKGILIVKTFQGQDFDKLNKTMKNEFQIVKSYK</sequence>
<dbReference type="PIRSF" id="PIRSF005461">
    <property type="entry name" value="23S_rRNA_mtase"/>
    <property type="match status" value="1"/>
</dbReference>
<dbReference type="InterPro" id="IPR002877">
    <property type="entry name" value="RNA_MeTrfase_FtsJ_dom"/>
</dbReference>
<accession>X1LB48</accession>
<dbReference type="SUPFAM" id="SSF53335">
    <property type="entry name" value="S-adenosyl-L-methionine-dependent methyltransferases"/>
    <property type="match status" value="1"/>
</dbReference>
<dbReference type="GO" id="GO:0008173">
    <property type="term" value="F:RNA methyltransferase activity"/>
    <property type="evidence" value="ECO:0007669"/>
    <property type="project" value="TreeGrafter"/>
</dbReference>
<protein>
    <recommendedName>
        <fullName evidence="5">Ribosomal RNA methyltransferase FtsJ domain-containing protein</fullName>
    </recommendedName>
</protein>
<dbReference type="InterPro" id="IPR029063">
    <property type="entry name" value="SAM-dependent_MTases_sf"/>
</dbReference>
<dbReference type="AlphaFoldDB" id="X1LB48"/>
<evidence type="ECO:0000256" key="3">
    <source>
        <dbReference type="ARBA" id="ARBA00022679"/>
    </source>
</evidence>
<comment type="caution">
    <text evidence="6">The sequence shown here is derived from an EMBL/GenBank/DDBJ whole genome shotgun (WGS) entry which is preliminary data.</text>
</comment>
<gene>
    <name evidence="6" type="ORF">S06H3_18694</name>
</gene>
<feature type="domain" description="Ribosomal RNA methyltransferase FtsJ" evidence="5">
    <location>
        <begin position="22"/>
        <end position="193"/>
    </location>
</feature>
<evidence type="ECO:0000256" key="1">
    <source>
        <dbReference type="ARBA" id="ARBA00022552"/>
    </source>
</evidence>
<proteinExistence type="predicted"/>
<keyword evidence="4" id="KW-0949">S-adenosyl-L-methionine</keyword>
<evidence type="ECO:0000256" key="4">
    <source>
        <dbReference type="ARBA" id="ARBA00022691"/>
    </source>
</evidence>
<dbReference type="InterPro" id="IPR015507">
    <property type="entry name" value="rRNA-MeTfrase_E"/>
</dbReference>
<reference evidence="6" key="1">
    <citation type="journal article" date="2014" name="Front. Microbiol.">
        <title>High frequency of phylogenetically diverse reductive dehalogenase-homologous genes in deep subseafloor sedimentary metagenomes.</title>
        <authorList>
            <person name="Kawai M."/>
            <person name="Futagami T."/>
            <person name="Toyoda A."/>
            <person name="Takaki Y."/>
            <person name="Nishi S."/>
            <person name="Hori S."/>
            <person name="Arai W."/>
            <person name="Tsubouchi T."/>
            <person name="Morono Y."/>
            <person name="Uchiyama I."/>
            <person name="Ito T."/>
            <person name="Fujiyama A."/>
            <person name="Inagaki F."/>
            <person name="Takami H."/>
        </authorList>
    </citation>
    <scope>NUCLEOTIDE SEQUENCE</scope>
    <source>
        <strain evidence="6">Expedition CK06-06</strain>
    </source>
</reference>
<dbReference type="InterPro" id="IPR050082">
    <property type="entry name" value="RNA_methyltr_RlmE"/>
</dbReference>
<keyword evidence="2" id="KW-0489">Methyltransferase</keyword>
<dbReference type="EMBL" id="BARV01009486">
    <property type="protein sequence ID" value="GAI16522.1"/>
    <property type="molecule type" value="Genomic_DNA"/>
</dbReference>
<evidence type="ECO:0000313" key="6">
    <source>
        <dbReference type="EMBL" id="GAI16522.1"/>
    </source>
</evidence>
<evidence type="ECO:0000259" key="5">
    <source>
        <dbReference type="Pfam" id="PF01728"/>
    </source>
</evidence>
<dbReference type="GO" id="GO:0001510">
    <property type="term" value="P:RNA methylation"/>
    <property type="evidence" value="ECO:0007669"/>
    <property type="project" value="InterPro"/>
</dbReference>